<sequence length="151" mass="17038">MDQQAVNTAQRGPNPHHVKRRLPPPTTPPPAPLRSSLLMNSLLMEAMVKPLQRYPTLGATVGTGVLCAFTYWWYATSIRSTLLATQRSCQQMSDKAFHECREMLKAGERSWGGDIRSRDAQVRRLELQNVEQTRSVARLESAMKMCLIQNA</sequence>
<name>A0A6J8F3X0_LEIDO</name>
<evidence type="ECO:0000313" key="3">
    <source>
        <dbReference type="EMBL" id="CAC5427675.1"/>
    </source>
</evidence>
<feature type="transmembrane region" description="Helical" evidence="2">
    <location>
        <begin position="54"/>
        <end position="74"/>
    </location>
</feature>
<feature type="compositionally biased region" description="Pro residues" evidence="1">
    <location>
        <begin position="23"/>
        <end position="32"/>
    </location>
</feature>
<dbReference type="EMBL" id="LR812628">
    <property type="protein sequence ID" value="CAC5427675.1"/>
    <property type="molecule type" value="Genomic_DNA"/>
</dbReference>
<evidence type="ECO:0000256" key="1">
    <source>
        <dbReference type="SAM" id="MobiDB-lite"/>
    </source>
</evidence>
<proteinExistence type="predicted"/>
<organism evidence="3 4">
    <name type="scientific">Leishmania donovani</name>
    <dbReference type="NCBI Taxonomy" id="5661"/>
    <lineage>
        <taxon>Eukaryota</taxon>
        <taxon>Discoba</taxon>
        <taxon>Euglenozoa</taxon>
        <taxon>Kinetoplastea</taxon>
        <taxon>Metakinetoplastina</taxon>
        <taxon>Trypanosomatida</taxon>
        <taxon>Trypanosomatidae</taxon>
        <taxon>Leishmaniinae</taxon>
        <taxon>Leishmania</taxon>
    </lineage>
</organism>
<keyword evidence="2" id="KW-0812">Transmembrane</keyword>
<dbReference type="VEuPathDB" id="TriTrypDB:LDHU3_08.0320"/>
<gene>
    <name evidence="3" type="ORF">LDHU3_08.0320</name>
</gene>
<dbReference type="AlphaFoldDB" id="A0A6J8F3X0"/>
<feature type="compositionally biased region" description="Polar residues" evidence="1">
    <location>
        <begin position="1"/>
        <end position="11"/>
    </location>
</feature>
<keyword evidence="2" id="KW-1133">Transmembrane helix</keyword>
<protein>
    <submittedName>
        <fullName evidence="3">Hypothetical_protein_conserved</fullName>
    </submittedName>
</protein>
<reference evidence="3" key="1">
    <citation type="submission" date="2020-06" db="EMBL/GenBank/DDBJ databases">
        <authorList>
            <person name="Camacho E."/>
            <person name="Gonzalez-de la Fuente S."/>
            <person name="Rastrojo A."/>
            <person name="Peiro-Pastor R."/>
            <person name="Solana JC."/>
            <person name="Tabera L."/>
            <person name="Gamarro F."/>
            <person name="Carrasco-Ramiro F."/>
            <person name="Requena JM."/>
            <person name="Aguado B."/>
        </authorList>
    </citation>
    <scope>NUCLEOTIDE SEQUENCE</scope>
</reference>
<evidence type="ECO:0000313" key="4">
    <source>
        <dbReference type="Proteomes" id="UP000601710"/>
    </source>
</evidence>
<accession>A0A6J8F3X0</accession>
<dbReference type="Proteomes" id="UP000601710">
    <property type="component" value="Chromosome 8"/>
</dbReference>
<keyword evidence="2" id="KW-0472">Membrane</keyword>
<evidence type="ECO:0000256" key="2">
    <source>
        <dbReference type="SAM" id="Phobius"/>
    </source>
</evidence>
<dbReference type="VEuPathDB" id="TriTrypDB:LdCL_080007500"/>
<feature type="region of interest" description="Disordered" evidence="1">
    <location>
        <begin position="1"/>
        <end position="32"/>
    </location>
</feature>